<accession>A0A4S8J2F6</accession>
<evidence type="ECO:0000313" key="2">
    <source>
        <dbReference type="EMBL" id="THU55199.1"/>
    </source>
</evidence>
<dbReference type="Proteomes" id="UP000317650">
    <property type="component" value="Chromosome 11"/>
</dbReference>
<sequence>MVSAHIIGVADCCTGNSYPPFVLHCFLWSSPHRFPETSRIDIVKAGGRGVVIMEPKSLLKSEGSTSTNKSYGPITGGRFSRTIK</sequence>
<feature type="region of interest" description="Disordered" evidence="1">
    <location>
        <begin position="61"/>
        <end position="84"/>
    </location>
</feature>
<evidence type="ECO:0000256" key="1">
    <source>
        <dbReference type="SAM" id="MobiDB-lite"/>
    </source>
</evidence>
<dbReference type="EMBL" id="PYDT01000007">
    <property type="protein sequence ID" value="THU55199.1"/>
    <property type="molecule type" value="Genomic_DNA"/>
</dbReference>
<proteinExistence type="predicted"/>
<protein>
    <submittedName>
        <fullName evidence="2">Uncharacterized protein</fullName>
    </submittedName>
</protein>
<organism evidence="2 3">
    <name type="scientific">Musa balbisiana</name>
    <name type="common">Banana</name>
    <dbReference type="NCBI Taxonomy" id="52838"/>
    <lineage>
        <taxon>Eukaryota</taxon>
        <taxon>Viridiplantae</taxon>
        <taxon>Streptophyta</taxon>
        <taxon>Embryophyta</taxon>
        <taxon>Tracheophyta</taxon>
        <taxon>Spermatophyta</taxon>
        <taxon>Magnoliopsida</taxon>
        <taxon>Liliopsida</taxon>
        <taxon>Zingiberales</taxon>
        <taxon>Musaceae</taxon>
        <taxon>Musa</taxon>
    </lineage>
</organism>
<reference evidence="2 3" key="1">
    <citation type="journal article" date="2019" name="Nat. Plants">
        <title>Genome sequencing of Musa balbisiana reveals subgenome evolution and function divergence in polyploid bananas.</title>
        <authorList>
            <person name="Yao X."/>
        </authorList>
    </citation>
    <scope>NUCLEOTIDE SEQUENCE [LARGE SCALE GENOMIC DNA]</scope>
    <source>
        <strain evidence="3">cv. DH-PKW</strain>
        <tissue evidence="2">Leaves</tissue>
    </source>
</reference>
<comment type="caution">
    <text evidence="2">The sequence shown here is derived from an EMBL/GenBank/DDBJ whole genome shotgun (WGS) entry which is preliminary data.</text>
</comment>
<keyword evidence="3" id="KW-1185">Reference proteome</keyword>
<dbReference type="AlphaFoldDB" id="A0A4S8J2F6"/>
<name>A0A4S8J2F6_MUSBA</name>
<evidence type="ECO:0000313" key="3">
    <source>
        <dbReference type="Proteomes" id="UP000317650"/>
    </source>
</evidence>
<gene>
    <name evidence="2" type="ORF">C4D60_Mb11t04050</name>
</gene>